<protein>
    <recommendedName>
        <fullName evidence="4">DUF3396 domain-containing protein</fullName>
    </recommendedName>
</protein>
<dbReference type="Proteomes" id="UP000270524">
    <property type="component" value="Unassembled WGS sequence"/>
</dbReference>
<reference evidence="2 3" key="1">
    <citation type="submission" date="2018-08" db="EMBL/GenBank/DDBJ databases">
        <title>Recombination of ecologically and evolutionarily significant loci maintains genetic cohesion in the Pseudomonas syringae species complex.</title>
        <authorList>
            <person name="Dillon M."/>
            <person name="Thakur S."/>
            <person name="Almeida R.N.D."/>
            <person name="Weir B.S."/>
            <person name="Guttman D.S."/>
        </authorList>
    </citation>
    <scope>NUCLEOTIDE SEQUENCE [LARGE SCALE GENOMIC DNA]</scope>
    <source>
        <strain evidence="2 3">ICMP 15203</strain>
    </source>
</reference>
<proteinExistence type="predicted"/>
<comment type="caution">
    <text evidence="2">The sequence shown here is derived from an EMBL/GenBank/DDBJ whole genome shotgun (WGS) entry which is preliminary data.</text>
</comment>
<evidence type="ECO:0008006" key="4">
    <source>
        <dbReference type="Google" id="ProtNLM"/>
    </source>
</evidence>
<name>A0A3M3R7C6_PSECA</name>
<organism evidence="2 3">
    <name type="scientific">Pseudomonas cannabina</name>
    <dbReference type="NCBI Taxonomy" id="86840"/>
    <lineage>
        <taxon>Bacteria</taxon>
        <taxon>Pseudomonadati</taxon>
        <taxon>Pseudomonadota</taxon>
        <taxon>Gammaproteobacteria</taxon>
        <taxon>Pseudomonadales</taxon>
        <taxon>Pseudomonadaceae</taxon>
        <taxon>Pseudomonas</taxon>
    </lineage>
</organism>
<feature type="compositionally biased region" description="Polar residues" evidence="1">
    <location>
        <begin position="64"/>
        <end position="79"/>
    </location>
</feature>
<dbReference type="InterPro" id="IPR021815">
    <property type="entry name" value="TsiV"/>
</dbReference>
<evidence type="ECO:0000256" key="1">
    <source>
        <dbReference type="SAM" id="MobiDB-lite"/>
    </source>
</evidence>
<feature type="region of interest" description="Disordered" evidence="1">
    <location>
        <begin position="64"/>
        <end position="86"/>
    </location>
</feature>
<evidence type="ECO:0000313" key="3">
    <source>
        <dbReference type="Proteomes" id="UP000270524"/>
    </source>
</evidence>
<sequence length="463" mass="51874">MSDYCSVGKLPSLFASWKNRREESCMFLPNLAPMCHEINEKSADVHQDGNGRGCRATRRAQQVTETRKTASGNGATRSTKGLKGVPIMPDSGSDAVRFLNSIGQQSGPVSVDSLSGTPVIRLGLITTLYFRNGHSPEVKRRIEGCFARFYETFRPKLKWQLFKRMRRLTSTAFSATCRQVVDSSPDEQFIWSLASATQAEVAMYSLFVMNTPQSQAENDRSCLKMVLPWSYLNEPDGLKNYETWIRYLSSEVQAEHGYGGLACVLPCDGHQYLSWEYRLAQEYIGLMVDPGPHIESLRLLDRIKGVSWYTVLGDSFVKQLGGSDRLRGQMSAHSDIVFHSYRSGLLIRAGVAPELGGSGLPPPQSYVTVNRLIKPIRLQDTGNLHPYLAPALGFTEETTAQWYARFDEKPLPPVDAGQACPRSGYWFSSARFGSRRHFDEGEIMPAFAHVKNKKTQWFWAGLS</sequence>
<dbReference type="EMBL" id="RBPJ01000224">
    <property type="protein sequence ID" value="RMN92115.1"/>
    <property type="molecule type" value="Genomic_DNA"/>
</dbReference>
<dbReference type="Pfam" id="PF11876">
    <property type="entry name" value="TsiV"/>
    <property type="match status" value="1"/>
</dbReference>
<accession>A0A3M3R7C6</accession>
<gene>
    <name evidence="2" type="ORF">ALQ51_04792</name>
</gene>
<dbReference type="AlphaFoldDB" id="A0A3M3R7C6"/>
<evidence type="ECO:0000313" key="2">
    <source>
        <dbReference type="EMBL" id="RMN92115.1"/>
    </source>
</evidence>